<organism evidence="4 5">
    <name type="scientific">Trichuris trichiura</name>
    <name type="common">Whipworm</name>
    <name type="synonym">Trichocephalus trichiurus</name>
    <dbReference type="NCBI Taxonomy" id="36087"/>
    <lineage>
        <taxon>Eukaryota</taxon>
        <taxon>Metazoa</taxon>
        <taxon>Ecdysozoa</taxon>
        <taxon>Nematoda</taxon>
        <taxon>Enoplea</taxon>
        <taxon>Dorylaimia</taxon>
        <taxon>Trichinellida</taxon>
        <taxon>Trichuridae</taxon>
        <taxon>Trichuris</taxon>
    </lineage>
</organism>
<reference evidence="4" key="1">
    <citation type="submission" date="2014-01" db="EMBL/GenBank/DDBJ databases">
        <authorList>
            <person name="Aslett M."/>
        </authorList>
    </citation>
    <scope>NUCLEOTIDE SEQUENCE</scope>
</reference>
<dbReference type="Proteomes" id="UP000030665">
    <property type="component" value="Unassembled WGS sequence"/>
</dbReference>
<dbReference type="GO" id="GO:0005524">
    <property type="term" value="F:ATP binding"/>
    <property type="evidence" value="ECO:0007669"/>
    <property type="project" value="InterPro"/>
</dbReference>
<accession>A0A077ZEG3</accession>
<reference evidence="4" key="2">
    <citation type="submission" date="2014-03" db="EMBL/GenBank/DDBJ databases">
        <title>The whipworm genome and dual-species transcriptomics of an intimate host-pathogen interaction.</title>
        <authorList>
            <person name="Foth B.J."/>
            <person name="Tsai I.J."/>
            <person name="Reid A.J."/>
            <person name="Bancroft A.J."/>
            <person name="Nichol S."/>
            <person name="Tracey A."/>
            <person name="Holroyd N."/>
            <person name="Cotton J.A."/>
            <person name="Stanley E.J."/>
            <person name="Zarowiecki M."/>
            <person name="Liu J.Z."/>
            <person name="Huckvale T."/>
            <person name="Cooper P.J."/>
            <person name="Grencis R.K."/>
            <person name="Berriman M."/>
        </authorList>
    </citation>
    <scope>NUCLEOTIDE SEQUENCE [LARGE SCALE GENOMIC DNA]</scope>
</reference>
<sequence length="251" mass="28070">MSQFSGVKEADKINAEGSQLEAVKATEQKVELRETPVDNELTCFEAPVVLIVGRSERISVVFCVSGAPGSFKSKYCAWLTDHFDGLAHVSMGQLIADAIEANPASEDMKAALDKLAGQEYLFLLIEGYPRDLEEANDLSTLVCFVYSRILEKKVKNIKMVILIDCTEKFCEGNVRSKMNSLRSSDEIDVYVSRCIQSFKVNTLPMLKYFDERKLLRLVRVHLPLLAFLSVVFVYSGSSKKTVVESKYPLSS</sequence>
<evidence type="ECO:0000256" key="2">
    <source>
        <dbReference type="ARBA" id="ARBA00022741"/>
    </source>
</evidence>
<keyword evidence="2" id="KW-0547">Nucleotide-binding</keyword>
<dbReference type="AlphaFoldDB" id="A0A077ZEG3"/>
<dbReference type="STRING" id="36087.A0A077ZEG3"/>
<dbReference type="InterPro" id="IPR000850">
    <property type="entry name" value="Adenylat/UMP-CMP_kin"/>
</dbReference>
<dbReference type="SUPFAM" id="SSF52540">
    <property type="entry name" value="P-loop containing nucleoside triphosphate hydrolases"/>
    <property type="match status" value="1"/>
</dbReference>
<keyword evidence="1" id="KW-0808">Transferase</keyword>
<dbReference type="OrthoDB" id="442176at2759"/>
<keyword evidence="3" id="KW-0418">Kinase</keyword>
<evidence type="ECO:0000256" key="1">
    <source>
        <dbReference type="ARBA" id="ARBA00022679"/>
    </source>
</evidence>
<gene>
    <name evidence="4" type="ORF">TTRE_0000622801</name>
</gene>
<dbReference type="GO" id="GO:0006139">
    <property type="term" value="P:nucleobase-containing compound metabolic process"/>
    <property type="evidence" value="ECO:0007669"/>
    <property type="project" value="InterPro"/>
</dbReference>
<dbReference type="GO" id="GO:0019205">
    <property type="term" value="F:nucleobase-containing compound kinase activity"/>
    <property type="evidence" value="ECO:0007669"/>
    <property type="project" value="InterPro"/>
</dbReference>
<evidence type="ECO:0000256" key="3">
    <source>
        <dbReference type="ARBA" id="ARBA00022777"/>
    </source>
</evidence>
<dbReference type="EMBL" id="HG806237">
    <property type="protein sequence ID" value="CDW57928.1"/>
    <property type="molecule type" value="Genomic_DNA"/>
</dbReference>
<protein>
    <submittedName>
        <fullName evidence="4">ADK domain containing protein</fullName>
    </submittedName>
</protein>
<evidence type="ECO:0000313" key="5">
    <source>
        <dbReference type="Proteomes" id="UP000030665"/>
    </source>
</evidence>
<evidence type="ECO:0000313" key="4">
    <source>
        <dbReference type="EMBL" id="CDW57928.1"/>
    </source>
</evidence>
<keyword evidence="5" id="KW-1185">Reference proteome</keyword>
<proteinExistence type="predicted"/>
<dbReference type="PANTHER" id="PTHR23359">
    <property type="entry name" value="NUCLEOTIDE KINASE"/>
    <property type="match status" value="1"/>
</dbReference>
<dbReference type="InterPro" id="IPR027417">
    <property type="entry name" value="P-loop_NTPase"/>
</dbReference>
<dbReference type="Gene3D" id="3.40.50.300">
    <property type="entry name" value="P-loop containing nucleotide triphosphate hydrolases"/>
    <property type="match status" value="1"/>
</dbReference>
<name>A0A077ZEG3_TRITR</name>